<evidence type="ECO:0000256" key="3">
    <source>
        <dbReference type="ARBA" id="ARBA00022448"/>
    </source>
</evidence>
<evidence type="ECO:0000256" key="5">
    <source>
        <dbReference type="ARBA" id="ARBA00022692"/>
    </source>
</evidence>
<feature type="transmembrane region" description="Helical" evidence="8">
    <location>
        <begin position="77"/>
        <end position="101"/>
    </location>
</feature>
<keyword evidence="5 8" id="KW-0812">Transmembrane</keyword>
<organism evidence="9 10">
    <name type="scientific">Pelagibacterium luteolum</name>
    <dbReference type="NCBI Taxonomy" id="440168"/>
    <lineage>
        <taxon>Bacteria</taxon>
        <taxon>Pseudomonadati</taxon>
        <taxon>Pseudomonadota</taxon>
        <taxon>Alphaproteobacteria</taxon>
        <taxon>Hyphomicrobiales</taxon>
        <taxon>Devosiaceae</taxon>
        <taxon>Pelagibacterium</taxon>
    </lineage>
</organism>
<reference evidence="9 10" key="1">
    <citation type="submission" date="2016-10" db="EMBL/GenBank/DDBJ databases">
        <authorList>
            <person name="de Groot N.N."/>
        </authorList>
    </citation>
    <scope>NUCLEOTIDE SEQUENCE [LARGE SCALE GENOMIC DNA]</scope>
    <source>
        <strain evidence="9 10">CGMCC 1.10267</strain>
    </source>
</reference>
<protein>
    <submittedName>
        <fullName evidence="9">4-azaleucine resistance probable transporter AzlC</fullName>
    </submittedName>
</protein>
<dbReference type="Pfam" id="PF03591">
    <property type="entry name" value="AzlC"/>
    <property type="match status" value="1"/>
</dbReference>
<dbReference type="InterPro" id="IPR011606">
    <property type="entry name" value="Brnchd-chn_aa_trnsp_permease"/>
</dbReference>
<dbReference type="PANTHER" id="PTHR34979:SF1">
    <property type="entry name" value="INNER MEMBRANE PROTEIN YGAZ"/>
    <property type="match status" value="1"/>
</dbReference>
<evidence type="ECO:0000256" key="2">
    <source>
        <dbReference type="ARBA" id="ARBA00010735"/>
    </source>
</evidence>
<keyword evidence="6 8" id="KW-1133">Transmembrane helix</keyword>
<feature type="transmembrane region" description="Helical" evidence="8">
    <location>
        <begin position="211"/>
        <end position="241"/>
    </location>
</feature>
<dbReference type="GO" id="GO:0005886">
    <property type="term" value="C:plasma membrane"/>
    <property type="evidence" value="ECO:0007669"/>
    <property type="project" value="UniProtKB-SubCell"/>
</dbReference>
<feature type="transmembrane region" description="Helical" evidence="8">
    <location>
        <begin position="161"/>
        <end position="181"/>
    </location>
</feature>
<proteinExistence type="inferred from homology"/>
<evidence type="ECO:0000256" key="7">
    <source>
        <dbReference type="ARBA" id="ARBA00023136"/>
    </source>
</evidence>
<comment type="subcellular location">
    <subcellularLocation>
        <location evidence="1">Cell membrane</location>
        <topology evidence="1">Multi-pass membrane protein</topology>
    </subcellularLocation>
</comment>
<dbReference type="EMBL" id="FNCS01000001">
    <property type="protein sequence ID" value="SDG25011.1"/>
    <property type="molecule type" value="Genomic_DNA"/>
</dbReference>
<comment type="similarity">
    <text evidence="2">Belongs to the AzlC family.</text>
</comment>
<keyword evidence="10" id="KW-1185">Reference proteome</keyword>
<evidence type="ECO:0000256" key="8">
    <source>
        <dbReference type="SAM" id="Phobius"/>
    </source>
</evidence>
<keyword evidence="7 8" id="KW-0472">Membrane</keyword>
<dbReference type="PANTHER" id="PTHR34979">
    <property type="entry name" value="INNER MEMBRANE PROTEIN YGAZ"/>
    <property type="match status" value="1"/>
</dbReference>
<feature type="transmembrane region" description="Helical" evidence="8">
    <location>
        <begin position="38"/>
        <end position="57"/>
    </location>
</feature>
<dbReference type="STRING" id="440168.SAMN04487974_101646"/>
<keyword evidence="3" id="KW-0813">Transport</keyword>
<dbReference type="AlphaFoldDB" id="A0A1G7SPZ6"/>
<dbReference type="GO" id="GO:1903785">
    <property type="term" value="P:L-valine transmembrane transport"/>
    <property type="evidence" value="ECO:0007669"/>
    <property type="project" value="TreeGrafter"/>
</dbReference>
<accession>A0A1G7SPZ6</accession>
<evidence type="ECO:0000313" key="10">
    <source>
        <dbReference type="Proteomes" id="UP000199495"/>
    </source>
</evidence>
<evidence type="ECO:0000256" key="6">
    <source>
        <dbReference type="ARBA" id="ARBA00022989"/>
    </source>
</evidence>
<evidence type="ECO:0000256" key="1">
    <source>
        <dbReference type="ARBA" id="ARBA00004651"/>
    </source>
</evidence>
<gene>
    <name evidence="9" type="ORF">SAMN04487974_101646</name>
</gene>
<sequence length="251" mass="26238">MARERTYSWGETPTISTASMSPPLAPFRTGARTSMPIAIGYVPVGIAFGIAAVKAGLSPFEAGLLSAVVYAGASQFLILALVGGGAPIIVTALSIIVTNVRHVFYGPAIIEKAREYASKRHAWAWSFFLSDGAFASAVIGLNANRANFSPRFMFGIATGPYLAWFSGTMIGALFGGALGAYPAVDAAMGFLMPALFLAMVLQLLTREHIPVVIVTILVAVPLIVLVSPTVGIIGAMVVGALSSLVPWRRAP</sequence>
<feature type="transmembrane region" description="Helical" evidence="8">
    <location>
        <begin position="188"/>
        <end position="205"/>
    </location>
</feature>
<name>A0A1G7SPZ6_9HYPH</name>
<dbReference type="Proteomes" id="UP000199495">
    <property type="component" value="Unassembled WGS sequence"/>
</dbReference>
<keyword evidence="4" id="KW-1003">Cell membrane</keyword>
<evidence type="ECO:0000256" key="4">
    <source>
        <dbReference type="ARBA" id="ARBA00022475"/>
    </source>
</evidence>
<evidence type="ECO:0000313" key="9">
    <source>
        <dbReference type="EMBL" id="SDG25011.1"/>
    </source>
</evidence>